<protein>
    <submittedName>
        <fullName evidence="1">Uncharacterized protein</fullName>
    </submittedName>
</protein>
<dbReference type="Proteomes" id="UP000238270">
    <property type="component" value="Unassembled WGS sequence"/>
</dbReference>
<accession>A0A2S6Z550</accession>
<name>A0A2S6Z550_9XANT</name>
<reference evidence="1 2" key="1">
    <citation type="submission" date="2016-08" db="EMBL/GenBank/DDBJ databases">
        <title>Evolution of the type three secretion system and type three effector repertoires in Xanthomonas.</title>
        <authorList>
            <person name="Merda D."/>
            <person name="Briand M."/>
            <person name="Bosis E."/>
            <person name="Rousseau C."/>
            <person name="Portier P."/>
            <person name="Jacques M.-A."/>
            <person name="Fischer-Le Saux M."/>
        </authorList>
    </citation>
    <scope>NUCLEOTIDE SEQUENCE [LARGE SCALE GENOMIC DNA]</scope>
    <source>
        <strain evidence="1 2">CFBP 3122</strain>
    </source>
</reference>
<dbReference type="EMBL" id="MIGV01000008">
    <property type="protein sequence ID" value="PPT76466.1"/>
    <property type="molecule type" value="Genomic_DNA"/>
</dbReference>
<evidence type="ECO:0000313" key="1">
    <source>
        <dbReference type="EMBL" id="PPT76466.1"/>
    </source>
</evidence>
<comment type="caution">
    <text evidence="1">The sequence shown here is derived from an EMBL/GenBank/DDBJ whole genome shotgun (WGS) entry which is preliminary data.</text>
</comment>
<organism evidence="1 2">
    <name type="scientific">Xanthomonas arboricola pv. populi</name>
    <dbReference type="NCBI Taxonomy" id="487823"/>
    <lineage>
        <taxon>Bacteria</taxon>
        <taxon>Pseudomonadati</taxon>
        <taxon>Pseudomonadota</taxon>
        <taxon>Gammaproteobacteria</taxon>
        <taxon>Lysobacterales</taxon>
        <taxon>Lysobacteraceae</taxon>
        <taxon>Xanthomonas</taxon>
    </lineage>
</organism>
<proteinExistence type="predicted"/>
<gene>
    <name evidence="1" type="ORF">XaplCFBP3122_08990</name>
</gene>
<evidence type="ECO:0000313" key="2">
    <source>
        <dbReference type="Proteomes" id="UP000238270"/>
    </source>
</evidence>
<sequence length="121" mass="13165">MSATGLLALLTFTGCAAGNRRADYKKNDVQPVKIEKAEGNSLQITYHMPAEILFYSPGVDFKNDHGVLSIAIRRCGINEKCDAMAKAAMPPAEPWTPKATVPYAGEKVVLVYADTEETLTF</sequence>
<dbReference type="AlphaFoldDB" id="A0A2S6Z550"/>